<evidence type="ECO:0000313" key="3">
    <source>
        <dbReference type="Proteomes" id="UP000184520"/>
    </source>
</evidence>
<accession>A0A1M5NY62</accession>
<evidence type="ECO:0008006" key="4">
    <source>
        <dbReference type="Google" id="ProtNLM"/>
    </source>
</evidence>
<feature type="chain" id="PRO_5013155388" description="Divergent polysaccharide deacetylase" evidence="1">
    <location>
        <begin position="27"/>
        <end position="269"/>
    </location>
</feature>
<protein>
    <recommendedName>
        <fullName evidence="4">Divergent polysaccharide deacetylase</fullName>
    </recommendedName>
</protein>
<dbReference type="Proteomes" id="UP000184520">
    <property type="component" value="Unassembled WGS sequence"/>
</dbReference>
<keyword evidence="3" id="KW-1185">Reference proteome</keyword>
<reference evidence="3" key="1">
    <citation type="submission" date="2016-11" db="EMBL/GenBank/DDBJ databases">
        <authorList>
            <person name="Varghese N."/>
            <person name="Submissions S."/>
        </authorList>
    </citation>
    <scope>NUCLEOTIDE SEQUENCE [LARGE SCALE GENOMIC DNA]</scope>
    <source>
        <strain evidence="3">CGMCC 1.8995</strain>
    </source>
</reference>
<dbReference type="CDD" id="cd10936">
    <property type="entry name" value="CE4_DAC2"/>
    <property type="match status" value="1"/>
</dbReference>
<dbReference type="PANTHER" id="PTHR30105:SF2">
    <property type="entry name" value="DIVERGENT POLYSACCHARIDE DEACETYLASE SUPERFAMILY"/>
    <property type="match status" value="1"/>
</dbReference>
<dbReference type="AlphaFoldDB" id="A0A1M5NY62"/>
<name>A0A1M5NY62_9ALTE</name>
<evidence type="ECO:0000256" key="1">
    <source>
        <dbReference type="SAM" id="SignalP"/>
    </source>
</evidence>
<feature type="signal peptide" evidence="1">
    <location>
        <begin position="1"/>
        <end position="26"/>
    </location>
</feature>
<evidence type="ECO:0000313" key="2">
    <source>
        <dbReference type="EMBL" id="SHG94470.1"/>
    </source>
</evidence>
<dbReference type="InterPro" id="IPR011330">
    <property type="entry name" value="Glyco_hydro/deAcase_b/a-brl"/>
</dbReference>
<dbReference type="EMBL" id="FQWD01000005">
    <property type="protein sequence ID" value="SHG94470.1"/>
    <property type="molecule type" value="Genomic_DNA"/>
</dbReference>
<dbReference type="Gene3D" id="3.20.20.370">
    <property type="entry name" value="Glycoside hydrolase/deacetylase"/>
    <property type="match status" value="1"/>
</dbReference>
<dbReference type="InterPro" id="IPR006837">
    <property type="entry name" value="Divergent_DAC"/>
</dbReference>
<dbReference type="STRING" id="634436.SAMN05216361_3399"/>
<dbReference type="PANTHER" id="PTHR30105">
    <property type="entry name" value="UNCHARACTERIZED YIBQ-RELATED"/>
    <property type="match status" value="1"/>
</dbReference>
<dbReference type="RefSeq" id="WP_175555828.1">
    <property type="nucleotide sequence ID" value="NZ_FQWD01000005.1"/>
</dbReference>
<gene>
    <name evidence="2" type="ORF">SAMN05216361_3399</name>
</gene>
<dbReference type="GO" id="GO:0005975">
    <property type="term" value="P:carbohydrate metabolic process"/>
    <property type="evidence" value="ECO:0007669"/>
    <property type="project" value="InterPro"/>
</dbReference>
<dbReference type="SUPFAM" id="SSF88713">
    <property type="entry name" value="Glycoside hydrolase/deacetylase"/>
    <property type="match status" value="1"/>
</dbReference>
<keyword evidence="1" id="KW-0732">Signal</keyword>
<dbReference type="Pfam" id="PF04748">
    <property type="entry name" value="Polysacc_deac_2"/>
    <property type="match status" value="1"/>
</dbReference>
<organism evidence="2 3">
    <name type="scientific">Marisediminitalea aggregata</name>
    <dbReference type="NCBI Taxonomy" id="634436"/>
    <lineage>
        <taxon>Bacteria</taxon>
        <taxon>Pseudomonadati</taxon>
        <taxon>Pseudomonadota</taxon>
        <taxon>Gammaproteobacteria</taxon>
        <taxon>Alteromonadales</taxon>
        <taxon>Alteromonadaceae</taxon>
        <taxon>Marisediminitalea</taxon>
    </lineage>
</organism>
<sequence length="269" mass="30024">MFKQHWLIKLCCLAGLLAGVNSDCLAAPENKATIYVIIDDIGYRYTDDQALVLPSEVTFSILPHTPLGEALAYRAHGQSREIMLHLPMAANSDKSLGPGAITPHMVPEEISHTFDSALSSVPFAIGVNNHMGSELTASEDAMAVVMQQIKQRNLFFVDSRTTSKTVAQQVAQQQHVPNARRHVFLDHEQTEPFMQTQWQRLLRLAKRHGRAIAIAHPHPESIAFLQQQLNNLESEQVELRPISHYFQNNRPAVFASEVPESINPPVSAR</sequence>
<proteinExistence type="predicted"/>